<dbReference type="PROSITE" id="PS51140">
    <property type="entry name" value="CUE"/>
    <property type="match status" value="1"/>
</dbReference>
<reference evidence="2 3" key="1">
    <citation type="submission" date="2024-09" db="EMBL/GenBank/DDBJ databases">
        <title>Chromosome-scale assembly of Riccia sorocarpa.</title>
        <authorList>
            <person name="Paukszto L."/>
        </authorList>
    </citation>
    <scope>NUCLEOTIDE SEQUENCE [LARGE SCALE GENOMIC DNA]</scope>
    <source>
        <strain evidence="2">LP-2024</strain>
        <tissue evidence="2">Aerial parts of the thallus</tissue>
    </source>
</reference>
<evidence type="ECO:0000259" key="1">
    <source>
        <dbReference type="PROSITE" id="PS51140"/>
    </source>
</evidence>
<dbReference type="EMBL" id="JBJQOH010000001">
    <property type="protein sequence ID" value="KAL3699714.1"/>
    <property type="molecule type" value="Genomic_DNA"/>
</dbReference>
<dbReference type="AlphaFoldDB" id="A0ABD3I9J0"/>
<dbReference type="Gene3D" id="1.10.8.10">
    <property type="entry name" value="DNA helicase RuvA subunit, C-terminal domain"/>
    <property type="match status" value="1"/>
</dbReference>
<gene>
    <name evidence="2" type="ORF">R1sor_017736</name>
</gene>
<name>A0ABD3I9J0_9MARC</name>
<sequence length="94" mass="10105">MVILVGVGGHLAAEESFPSGDRLRIGSSELRGQESSVAGLVSGEIGPDVVFQMDPRMAMMISMVREVLPHMPDELIVQDLRRTNSATATVNNLL</sequence>
<comment type="caution">
    <text evidence="2">The sequence shown here is derived from an EMBL/GenBank/DDBJ whole genome shotgun (WGS) entry which is preliminary data.</text>
</comment>
<dbReference type="InterPro" id="IPR003892">
    <property type="entry name" value="CUE"/>
</dbReference>
<dbReference type="Pfam" id="PF02845">
    <property type="entry name" value="CUE"/>
    <property type="match status" value="1"/>
</dbReference>
<dbReference type="Proteomes" id="UP001633002">
    <property type="component" value="Unassembled WGS sequence"/>
</dbReference>
<organism evidence="2 3">
    <name type="scientific">Riccia sorocarpa</name>
    <dbReference type="NCBI Taxonomy" id="122646"/>
    <lineage>
        <taxon>Eukaryota</taxon>
        <taxon>Viridiplantae</taxon>
        <taxon>Streptophyta</taxon>
        <taxon>Embryophyta</taxon>
        <taxon>Marchantiophyta</taxon>
        <taxon>Marchantiopsida</taxon>
        <taxon>Marchantiidae</taxon>
        <taxon>Marchantiales</taxon>
        <taxon>Ricciaceae</taxon>
        <taxon>Riccia</taxon>
    </lineage>
</organism>
<accession>A0ABD3I9J0</accession>
<evidence type="ECO:0000313" key="2">
    <source>
        <dbReference type="EMBL" id="KAL3699714.1"/>
    </source>
</evidence>
<protein>
    <recommendedName>
        <fullName evidence="1">CUE domain-containing protein</fullName>
    </recommendedName>
</protein>
<keyword evidence="3" id="KW-1185">Reference proteome</keyword>
<evidence type="ECO:0000313" key="3">
    <source>
        <dbReference type="Proteomes" id="UP001633002"/>
    </source>
</evidence>
<feature type="domain" description="CUE" evidence="1">
    <location>
        <begin position="56"/>
        <end position="94"/>
    </location>
</feature>
<proteinExistence type="predicted"/>